<feature type="compositionally biased region" description="Acidic residues" evidence="4">
    <location>
        <begin position="24"/>
        <end position="66"/>
    </location>
</feature>
<evidence type="ECO:0000313" key="9">
    <source>
        <dbReference type="Proteomes" id="UP000252100"/>
    </source>
</evidence>
<evidence type="ECO:0000256" key="5">
    <source>
        <dbReference type="SAM" id="SignalP"/>
    </source>
</evidence>
<feature type="domain" description="Ionotropic glutamate receptor C-terminal" evidence="7">
    <location>
        <begin position="79"/>
        <end position="302"/>
    </location>
</feature>
<dbReference type="AlphaFoldDB" id="A0A345C1Z7"/>
<dbReference type="GO" id="GO:0016020">
    <property type="term" value="C:membrane"/>
    <property type="evidence" value="ECO:0007669"/>
    <property type="project" value="InterPro"/>
</dbReference>
<dbReference type="InterPro" id="IPR001320">
    <property type="entry name" value="Iontro_rcpt_C"/>
</dbReference>
<dbReference type="GO" id="GO:0015276">
    <property type="term" value="F:ligand-gated monoatomic ion channel activity"/>
    <property type="evidence" value="ECO:0007669"/>
    <property type="project" value="InterPro"/>
</dbReference>
<sequence length="307" mass="32789">MKKNFWLSGIMGVSLLAVAACGTDDTEGDADDTDANGDDNGDVDAEEDEEDEDDGDAGEEAAEDGGDGNGGDASVEGETFTVATDNSFVPFAFVDLDTDELTGFDIDLMNAISEEAGFDVEYETVDFNAALSGIQAGTYDASINAMSITEERQDSVDFSDPYYPDSGITLAVTDEDGDIQSLEDADAEGAAVGTGQGSTSQEYLEENTDNVDIEPYPDVTEAYQAVIAGHVDAVLYDEPNILYFVEEQAQGEMFTVGEKLTGEDYAIGMPPGHELVEPINEALGTIREDGTYDDIFEEWFGERPEGT</sequence>
<proteinExistence type="predicted"/>
<evidence type="ECO:0000259" key="6">
    <source>
        <dbReference type="SMART" id="SM00062"/>
    </source>
</evidence>
<feature type="region of interest" description="Disordered" evidence="4">
    <location>
        <begin position="23"/>
        <end position="76"/>
    </location>
</feature>
<dbReference type="Gene3D" id="3.40.190.10">
    <property type="entry name" value="Periplasmic binding protein-like II"/>
    <property type="match status" value="2"/>
</dbReference>
<name>A0A345C1Z7_9BACI</name>
<evidence type="ECO:0000256" key="3">
    <source>
        <dbReference type="ARBA" id="ARBA00023288"/>
    </source>
</evidence>
<keyword evidence="2" id="KW-0564">Palmitate</keyword>
<keyword evidence="3" id="KW-0449">Lipoprotein</keyword>
<organism evidence="8 9">
    <name type="scientific">Salicibibacter kimchii</name>
    <dbReference type="NCBI Taxonomy" id="2099786"/>
    <lineage>
        <taxon>Bacteria</taxon>
        <taxon>Bacillati</taxon>
        <taxon>Bacillota</taxon>
        <taxon>Bacilli</taxon>
        <taxon>Bacillales</taxon>
        <taxon>Bacillaceae</taxon>
        <taxon>Salicibibacter</taxon>
    </lineage>
</organism>
<dbReference type="SMART" id="SM00079">
    <property type="entry name" value="PBPe"/>
    <property type="match status" value="1"/>
</dbReference>
<evidence type="ECO:0000256" key="4">
    <source>
        <dbReference type="SAM" id="MobiDB-lite"/>
    </source>
</evidence>
<evidence type="ECO:0000256" key="1">
    <source>
        <dbReference type="ARBA" id="ARBA00022729"/>
    </source>
</evidence>
<dbReference type="Proteomes" id="UP000252100">
    <property type="component" value="Chromosome"/>
</dbReference>
<feature type="signal peptide" evidence="5">
    <location>
        <begin position="1"/>
        <end position="19"/>
    </location>
</feature>
<dbReference type="InterPro" id="IPR001638">
    <property type="entry name" value="Solute-binding_3/MltF_N"/>
</dbReference>
<dbReference type="KEGG" id="rue:DT065_15285"/>
<dbReference type="SUPFAM" id="SSF53850">
    <property type="entry name" value="Periplasmic binding protein-like II"/>
    <property type="match status" value="1"/>
</dbReference>
<protein>
    <submittedName>
        <fullName evidence="8">Amino acid ABC transporter substrate-binding protein</fullName>
    </submittedName>
</protein>
<keyword evidence="1 5" id="KW-0732">Signal</keyword>
<feature type="domain" description="Solute-binding protein family 3/N-terminal" evidence="6">
    <location>
        <begin position="79"/>
        <end position="303"/>
    </location>
</feature>
<dbReference type="Pfam" id="PF00497">
    <property type="entry name" value="SBP_bac_3"/>
    <property type="match status" value="1"/>
</dbReference>
<evidence type="ECO:0000256" key="2">
    <source>
        <dbReference type="ARBA" id="ARBA00023139"/>
    </source>
</evidence>
<feature type="chain" id="PRO_5039406670" evidence="5">
    <location>
        <begin position="20"/>
        <end position="307"/>
    </location>
</feature>
<accession>A0A345C1Z7</accession>
<dbReference type="PROSITE" id="PS51257">
    <property type="entry name" value="PROKAR_LIPOPROTEIN"/>
    <property type="match status" value="1"/>
</dbReference>
<evidence type="ECO:0000313" key="8">
    <source>
        <dbReference type="EMBL" id="AXF57228.1"/>
    </source>
</evidence>
<gene>
    <name evidence="8" type="ORF">DT065_15285</name>
</gene>
<keyword evidence="9" id="KW-1185">Reference proteome</keyword>
<dbReference type="RefSeq" id="WP_114374852.1">
    <property type="nucleotide sequence ID" value="NZ_CP031092.1"/>
</dbReference>
<dbReference type="EMBL" id="CP031092">
    <property type="protein sequence ID" value="AXF57228.1"/>
    <property type="molecule type" value="Genomic_DNA"/>
</dbReference>
<reference evidence="8 9" key="1">
    <citation type="journal article" date="2018" name="J. Microbiol.">
        <title>Salicibibacter kimchii gen. nov., sp. nov., a moderately halophilic and alkalitolerant bacterium in the family Bacillaceae, isolated from kimchi.</title>
        <authorList>
            <person name="Jang J.Y."/>
            <person name="Oh Y.J."/>
            <person name="Lim S.K."/>
            <person name="Park H.K."/>
            <person name="Lee C."/>
            <person name="Kim J.Y."/>
            <person name="Lee M.A."/>
            <person name="Choi H.J."/>
        </authorList>
    </citation>
    <scope>NUCLEOTIDE SEQUENCE [LARGE SCALE GENOMIC DNA]</scope>
    <source>
        <strain evidence="8 9">NKC1-1</strain>
    </source>
</reference>
<dbReference type="PANTHER" id="PTHR35936">
    <property type="entry name" value="MEMBRANE-BOUND LYTIC MUREIN TRANSGLYCOSYLASE F"/>
    <property type="match status" value="1"/>
</dbReference>
<dbReference type="SMART" id="SM00062">
    <property type="entry name" value="PBPb"/>
    <property type="match status" value="1"/>
</dbReference>
<dbReference type="OrthoDB" id="9775197at2"/>
<evidence type="ECO:0000259" key="7">
    <source>
        <dbReference type="SMART" id="SM00079"/>
    </source>
</evidence>
<dbReference type="PANTHER" id="PTHR35936:SF38">
    <property type="entry name" value="GLUTAMINE-BINDING PERIPLASMIC PROTEIN"/>
    <property type="match status" value="1"/>
</dbReference>